<reference evidence="2 3" key="1">
    <citation type="submission" date="2012-11" db="EMBL/GenBank/DDBJ databases">
        <authorList>
            <person name="Huguet-Tapia J.C."/>
            <person name="Durkin A.S."/>
            <person name="Pettis G.S."/>
            <person name="Badger J.H."/>
        </authorList>
    </citation>
    <scope>NUCLEOTIDE SEQUENCE [LARGE SCALE GENOMIC DNA]</scope>
    <source>
        <strain evidence="2 3">91-03</strain>
    </source>
</reference>
<evidence type="ECO:0000313" key="3">
    <source>
        <dbReference type="Proteomes" id="UP000010411"/>
    </source>
</evidence>
<dbReference type="Proteomes" id="UP000010411">
    <property type="component" value="Unassembled WGS sequence"/>
</dbReference>
<feature type="region of interest" description="Disordered" evidence="1">
    <location>
        <begin position="1"/>
        <end position="32"/>
    </location>
</feature>
<dbReference type="AlphaFoldDB" id="L1KP35"/>
<organism evidence="2 3">
    <name type="scientific">Streptomyces ipomoeae 91-03</name>
    <dbReference type="NCBI Taxonomy" id="698759"/>
    <lineage>
        <taxon>Bacteria</taxon>
        <taxon>Bacillati</taxon>
        <taxon>Actinomycetota</taxon>
        <taxon>Actinomycetes</taxon>
        <taxon>Kitasatosporales</taxon>
        <taxon>Streptomycetaceae</taxon>
        <taxon>Streptomyces</taxon>
    </lineage>
</organism>
<feature type="compositionally biased region" description="Polar residues" evidence="1">
    <location>
        <begin position="1"/>
        <end position="17"/>
    </location>
</feature>
<evidence type="ECO:0000256" key="1">
    <source>
        <dbReference type="SAM" id="MobiDB-lite"/>
    </source>
</evidence>
<protein>
    <submittedName>
        <fullName evidence="2">Uncharacterized protein</fullName>
    </submittedName>
</protein>
<dbReference type="EMBL" id="AEJC01000534">
    <property type="protein sequence ID" value="EKX62153.1"/>
    <property type="molecule type" value="Genomic_DNA"/>
</dbReference>
<name>L1KP35_9ACTN</name>
<accession>L1KP35</accession>
<evidence type="ECO:0000313" key="2">
    <source>
        <dbReference type="EMBL" id="EKX62153.1"/>
    </source>
</evidence>
<proteinExistence type="predicted"/>
<sequence>RSSTFTAPPRGNPTQLCARSHPSRAEIPTQNF</sequence>
<comment type="caution">
    <text evidence="2">The sequence shown here is derived from an EMBL/GenBank/DDBJ whole genome shotgun (WGS) entry which is preliminary data.</text>
</comment>
<gene>
    <name evidence="2" type="ORF">STRIP9103_07246</name>
</gene>
<keyword evidence="3" id="KW-1185">Reference proteome</keyword>
<feature type="non-terminal residue" evidence="2">
    <location>
        <position position="1"/>
    </location>
</feature>